<evidence type="ECO:0000313" key="11">
    <source>
        <dbReference type="Proteomes" id="UP000276526"/>
    </source>
</evidence>
<feature type="transmembrane region" description="Helical" evidence="8">
    <location>
        <begin position="126"/>
        <end position="149"/>
    </location>
</feature>
<evidence type="ECO:0000256" key="6">
    <source>
        <dbReference type="ARBA" id="ARBA00022989"/>
    </source>
</evidence>
<dbReference type="GO" id="GO:0005886">
    <property type="term" value="C:plasma membrane"/>
    <property type="evidence" value="ECO:0007669"/>
    <property type="project" value="UniProtKB-SubCell"/>
</dbReference>
<evidence type="ECO:0000256" key="5">
    <source>
        <dbReference type="ARBA" id="ARBA00022692"/>
    </source>
</evidence>
<sequence>MTDSPDSRGTLRGLSPTVVTVNVILHVLLLAGAAAAWAAGSLGAAVTVGLLLTAYTLGLRHAFDPDHIAAIDNTTRALQDSRRTPQTVGMFFALGHSTVVVAAAALVAVSVEWAGLTEDSPVRQALGVWGAAFSGVMLLVLAVINLVTLRSLVLRVRRRPDGVAGADAAGGAGGTGDEPGRPTGALTRLLGPALRRVTRPWHMYPVGLLFGLGFDTATEVSLLILAAGGAASGTPWWVTMLLPLAFTAGMSLMDSADGVFMSRAYRWALTDPANTLRYNITMTSVSVLFAVIVGVLELLALAGDLGVDALAWAGEVPMDNAGFIVLGLFVLIFAAAVLLWRRRAHHR</sequence>
<comment type="caution">
    <text evidence="10">The sequence shown here is derived from an EMBL/GenBank/DDBJ whole genome shotgun (WGS) entry which is preliminary data.</text>
</comment>
<reference evidence="10 11" key="1">
    <citation type="submission" date="2018-01" db="EMBL/GenBank/DDBJ databases">
        <title>Twenty Corynebacterium bovis Genomes.</title>
        <authorList>
            <person name="Gulvik C.A."/>
        </authorList>
    </citation>
    <scope>NUCLEOTIDE SEQUENCE [LARGE SCALE GENOMIC DNA]</scope>
    <source>
        <strain evidence="10 11">F6900</strain>
    </source>
</reference>
<feature type="transmembrane region" description="Helical" evidence="8">
    <location>
        <begin position="204"/>
        <end position="230"/>
    </location>
</feature>
<dbReference type="InterPro" id="IPR004688">
    <property type="entry name" value="Ni/Co_transpt"/>
</dbReference>
<organism evidence="10 11">
    <name type="scientific">Corynebacterium bovis</name>
    <dbReference type="NCBI Taxonomy" id="36808"/>
    <lineage>
        <taxon>Bacteria</taxon>
        <taxon>Bacillati</taxon>
        <taxon>Actinomycetota</taxon>
        <taxon>Actinomycetes</taxon>
        <taxon>Mycobacteriales</taxon>
        <taxon>Corynebacteriaceae</taxon>
        <taxon>Corynebacterium</taxon>
    </lineage>
</organism>
<keyword evidence="5 8" id="KW-0812">Transmembrane</keyword>
<comment type="subcellular location">
    <subcellularLocation>
        <location evidence="8">Cell membrane</location>
        <topology evidence="8">Multi-pass membrane protein</topology>
    </subcellularLocation>
    <subcellularLocation>
        <location evidence="1">Endomembrane system</location>
        <topology evidence="1">Multi-pass membrane protein</topology>
    </subcellularLocation>
</comment>
<evidence type="ECO:0000256" key="7">
    <source>
        <dbReference type="ARBA" id="ARBA00023136"/>
    </source>
</evidence>
<dbReference type="GO" id="GO:0015099">
    <property type="term" value="F:nickel cation transmembrane transporter activity"/>
    <property type="evidence" value="ECO:0007669"/>
    <property type="project" value="UniProtKB-UniRule"/>
</dbReference>
<feature type="transmembrane region" description="Helical" evidence="8">
    <location>
        <begin position="236"/>
        <end position="255"/>
    </location>
</feature>
<feature type="region of interest" description="Disordered" evidence="9">
    <location>
        <begin position="163"/>
        <end position="182"/>
    </location>
</feature>
<feature type="transmembrane region" description="Helical" evidence="8">
    <location>
        <begin position="91"/>
        <end position="114"/>
    </location>
</feature>
<feature type="transmembrane region" description="Helical" evidence="8">
    <location>
        <begin position="23"/>
        <end position="52"/>
    </location>
</feature>
<keyword evidence="6 8" id="KW-1133">Transmembrane helix</keyword>
<evidence type="ECO:0000313" key="10">
    <source>
        <dbReference type="EMBL" id="RRO87851.1"/>
    </source>
</evidence>
<proteinExistence type="inferred from homology"/>
<comment type="similarity">
    <text evidence="2 8">Belongs to the NiCoT transporter (TC 2.A.52) family.</text>
</comment>
<feature type="compositionally biased region" description="Gly residues" evidence="9">
    <location>
        <begin position="168"/>
        <end position="177"/>
    </location>
</feature>
<keyword evidence="4" id="KW-0533">Nickel</keyword>
<dbReference type="RefSeq" id="WP_125206868.1">
    <property type="nucleotide sequence ID" value="NZ_JAUKFU010000082.1"/>
</dbReference>
<dbReference type="EMBL" id="PQNK01000001">
    <property type="protein sequence ID" value="RRO87851.1"/>
    <property type="molecule type" value="Genomic_DNA"/>
</dbReference>
<feature type="transmembrane region" description="Helical" evidence="8">
    <location>
        <begin position="276"/>
        <end position="301"/>
    </location>
</feature>
<dbReference type="Pfam" id="PF03824">
    <property type="entry name" value="NicO"/>
    <property type="match status" value="1"/>
</dbReference>
<dbReference type="Proteomes" id="UP000276526">
    <property type="component" value="Unassembled WGS sequence"/>
</dbReference>
<name>A0A426Q1G3_9CORY</name>
<dbReference type="InterPro" id="IPR011541">
    <property type="entry name" value="Ni/Co_transpt_high_affinity"/>
</dbReference>
<feature type="transmembrane region" description="Helical" evidence="8">
    <location>
        <begin position="321"/>
        <end position="340"/>
    </location>
</feature>
<evidence type="ECO:0000256" key="3">
    <source>
        <dbReference type="ARBA" id="ARBA00022448"/>
    </source>
</evidence>
<dbReference type="AlphaFoldDB" id="A0A426Q1G3"/>
<accession>A0A426Q1G3</accession>
<evidence type="ECO:0000256" key="4">
    <source>
        <dbReference type="ARBA" id="ARBA00022596"/>
    </source>
</evidence>
<dbReference type="GO" id="GO:0012505">
    <property type="term" value="C:endomembrane system"/>
    <property type="evidence" value="ECO:0007669"/>
    <property type="project" value="UniProtKB-SubCell"/>
</dbReference>
<evidence type="ECO:0000256" key="8">
    <source>
        <dbReference type="RuleBase" id="RU362101"/>
    </source>
</evidence>
<dbReference type="PANTHER" id="PTHR31611">
    <property type="entry name" value="HIGH-AFFINITY NICKEL TRANSPORT PROTEIN NIC1"/>
    <property type="match status" value="1"/>
</dbReference>
<protein>
    <recommendedName>
        <fullName evidence="8">Nickel/cobalt efflux system</fullName>
    </recommendedName>
</protein>
<evidence type="ECO:0000256" key="1">
    <source>
        <dbReference type="ARBA" id="ARBA00004127"/>
    </source>
</evidence>
<keyword evidence="3 8" id="KW-0813">Transport</keyword>
<dbReference type="PANTHER" id="PTHR31611:SF0">
    <property type="entry name" value="HIGH-AFFINITY NICKEL TRANSPORT PROTEIN NIC1"/>
    <property type="match status" value="1"/>
</dbReference>
<gene>
    <name evidence="10" type="ORF">CXF48_00225</name>
</gene>
<evidence type="ECO:0000256" key="9">
    <source>
        <dbReference type="SAM" id="MobiDB-lite"/>
    </source>
</evidence>
<evidence type="ECO:0000256" key="2">
    <source>
        <dbReference type="ARBA" id="ARBA00010892"/>
    </source>
</evidence>
<keyword evidence="7 8" id="KW-0472">Membrane</keyword>